<dbReference type="RefSeq" id="WP_108114286.1">
    <property type="nucleotide sequence ID" value="NZ_QBKT01000003.1"/>
</dbReference>
<dbReference type="AlphaFoldDB" id="A0A2T6C169"/>
<protein>
    <submittedName>
        <fullName evidence="1">Uncharacterized protein DUF1572</fullName>
    </submittedName>
</protein>
<gene>
    <name evidence="1" type="ORF">C8N46_103156</name>
</gene>
<dbReference type="EMBL" id="QBKT01000003">
    <property type="protein sequence ID" value="PTX62058.1"/>
    <property type="molecule type" value="Genomic_DNA"/>
</dbReference>
<dbReference type="Proteomes" id="UP000244090">
    <property type="component" value="Unassembled WGS sequence"/>
</dbReference>
<dbReference type="InterPro" id="IPR034660">
    <property type="entry name" value="DinB/YfiT-like"/>
</dbReference>
<dbReference type="Gene3D" id="1.20.120.450">
    <property type="entry name" value="dinb family like domain"/>
    <property type="match status" value="1"/>
</dbReference>
<evidence type="ECO:0000313" key="2">
    <source>
        <dbReference type="Proteomes" id="UP000244090"/>
    </source>
</evidence>
<dbReference type="InterPro" id="IPR011466">
    <property type="entry name" value="DUF1572"/>
</dbReference>
<comment type="caution">
    <text evidence="1">The sequence shown here is derived from an EMBL/GenBank/DDBJ whole genome shotgun (WGS) entry which is preliminary data.</text>
</comment>
<dbReference type="SUPFAM" id="SSF109854">
    <property type="entry name" value="DinB/YfiT-like putative metalloenzymes"/>
    <property type="match status" value="1"/>
</dbReference>
<keyword evidence="2" id="KW-1185">Reference proteome</keyword>
<proteinExistence type="predicted"/>
<organism evidence="1 2">
    <name type="scientific">Kordia periserrulae</name>
    <dbReference type="NCBI Taxonomy" id="701523"/>
    <lineage>
        <taxon>Bacteria</taxon>
        <taxon>Pseudomonadati</taxon>
        <taxon>Bacteroidota</taxon>
        <taxon>Flavobacteriia</taxon>
        <taxon>Flavobacteriales</taxon>
        <taxon>Flavobacteriaceae</taxon>
        <taxon>Kordia</taxon>
    </lineage>
</organism>
<evidence type="ECO:0000313" key="1">
    <source>
        <dbReference type="EMBL" id="PTX62058.1"/>
    </source>
</evidence>
<dbReference type="Pfam" id="PF07609">
    <property type="entry name" value="DUF1572"/>
    <property type="match status" value="1"/>
</dbReference>
<name>A0A2T6C169_9FLAO</name>
<accession>A0A2T6C169</accession>
<dbReference type="OrthoDB" id="9814103at2"/>
<reference evidence="1 2" key="1">
    <citation type="submission" date="2018-04" db="EMBL/GenBank/DDBJ databases">
        <title>Genomic Encyclopedia of Archaeal and Bacterial Type Strains, Phase II (KMG-II): from individual species to whole genera.</title>
        <authorList>
            <person name="Goeker M."/>
        </authorList>
    </citation>
    <scope>NUCLEOTIDE SEQUENCE [LARGE SCALE GENOMIC DNA]</scope>
    <source>
        <strain evidence="1 2">DSM 25731</strain>
    </source>
</reference>
<sequence length="158" mass="18507">MQQNLAKNLANRLREVYTEGKWVTGTNIKEEIQHVSWQDAIQRIHNLNSIAALTFHLHYYIAGVLQVLEGGTLDIRDKYSFDAPPITSQEDWENRIQKFTKDTEKFISLVENMSDSQLFENFVLEKYGTFYRNIDVQIEHAYYHLGQIVLIKKMIGIL</sequence>